<feature type="compositionally biased region" description="Basic and acidic residues" evidence="13">
    <location>
        <begin position="55"/>
        <end position="68"/>
    </location>
</feature>
<dbReference type="Proteomes" id="UP000246991">
    <property type="component" value="Unassembled WGS sequence"/>
</dbReference>
<protein>
    <recommendedName>
        <fullName evidence="11">O-acyltransferase</fullName>
    </recommendedName>
</protein>
<evidence type="ECO:0000256" key="11">
    <source>
        <dbReference type="PIRNR" id="PIRNR000439"/>
    </source>
</evidence>
<dbReference type="EMBL" id="PYWC01000132">
    <property type="protein sequence ID" value="PWW71857.1"/>
    <property type="molecule type" value="Genomic_DNA"/>
</dbReference>
<accession>A0A317SDQ8</accession>
<evidence type="ECO:0000256" key="8">
    <source>
        <dbReference type="ARBA" id="ARBA00023136"/>
    </source>
</evidence>
<comment type="caution">
    <text evidence="15">The sequence shown here is derived from an EMBL/GenBank/DDBJ whole genome shotgun (WGS) entry which is preliminary data.</text>
</comment>
<keyword evidence="5 14" id="KW-0812">Transmembrane</keyword>
<dbReference type="Pfam" id="PF03062">
    <property type="entry name" value="MBOAT"/>
    <property type="match status" value="1"/>
</dbReference>
<feature type="transmembrane region" description="Helical" evidence="14">
    <location>
        <begin position="188"/>
        <end position="212"/>
    </location>
</feature>
<comment type="subcellular location">
    <subcellularLocation>
        <location evidence="1 11">Endoplasmic reticulum membrane</location>
        <topology evidence="1 11">Multi-pass membrane protein</topology>
    </subcellularLocation>
</comment>
<comment type="similarity">
    <text evidence="3 11">Belongs to the membrane-bound acyltransferase family. Sterol o-acyltransferase subfamily.</text>
</comment>
<comment type="function">
    <text evidence="10">Sterol O-acyltransferase that catalyzes the formation of stery esters.</text>
</comment>
<dbReference type="STRING" id="42249.A0A317SDQ8"/>
<keyword evidence="7 14" id="KW-1133">Transmembrane helix</keyword>
<feature type="transmembrane region" description="Helical" evidence="14">
    <location>
        <begin position="448"/>
        <end position="469"/>
    </location>
</feature>
<evidence type="ECO:0000256" key="9">
    <source>
        <dbReference type="ARBA" id="ARBA00023315"/>
    </source>
</evidence>
<keyword evidence="16" id="KW-1185">Reference proteome</keyword>
<dbReference type="AlphaFoldDB" id="A0A317SDQ8"/>
<keyword evidence="4 11" id="KW-0808">Transferase</keyword>
<dbReference type="PANTHER" id="PTHR10408:SF7">
    <property type="entry name" value="DIACYLGLYCEROL O-ACYLTRANSFERASE 1"/>
    <property type="match status" value="1"/>
</dbReference>
<dbReference type="GO" id="GO:0004144">
    <property type="term" value="F:diacylglycerol O-acyltransferase activity"/>
    <property type="evidence" value="ECO:0007669"/>
    <property type="project" value="TreeGrafter"/>
</dbReference>
<evidence type="ECO:0000313" key="16">
    <source>
        <dbReference type="Proteomes" id="UP000246991"/>
    </source>
</evidence>
<gene>
    <name evidence="15" type="ORF">C7212DRAFT_287472</name>
</gene>
<dbReference type="PIRSF" id="PIRSF000439">
    <property type="entry name" value="Oat_ACAT_DAG_ARE"/>
    <property type="match status" value="1"/>
</dbReference>
<evidence type="ECO:0000256" key="12">
    <source>
        <dbReference type="PIRSR" id="PIRSR000439-1"/>
    </source>
</evidence>
<reference evidence="15 16" key="1">
    <citation type="submission" date="2018-03" db="EMBL/GenBank/DDBJ databases">
        <title>Genomes of Pezizomycetes fungi and the evolution of truffles.</title>
        <authorList>
            <person name="Murat C."/>
            <person name="Payen T."/>
            <person name="Noel B."/>
            <person name="Kuo A."/>
            <person name="Martin F.M."/>
        </authorList>
    </citation>
    <scope>NUCLEOTIDE SEQUENCE [LARGE SCALE GENOMIC DNA]</scope>
    <source>
        <strain evidence="15">091103-1</strain>
    </source>
</reference>
<evidence type="ECO:0000256" key="14">
    <source>
        <dbReference type="SAM" id="Phobius"/>
    </source>
</evidence>
<evidence type="ECO:0000256" key="6">
    <source>
        <dbReference type="ARBA" id="ARBA00022824"/>
    </source>
</evidence>
<dbReference type="PANTHER" id="PTHR10408">
    <property type="entry name" value="STEROL O-ACYLTRANSFERASE"/>
    <property type="match status" value="1"/>
</dbReference>
<comment type="pathway">
    <text evidence="2">Lipid metabolism.</text>
</comment>
<evidence type="ECO:0000256" key="7">
    <source>
        <dbReference type="ARBA" id="ARBA00022989"/>
    </source>
</evidence>
<evidence type="ECO:0000256" key="10">
    <source>
        <dbReference type="ARBA" id="ARBA00023568"/>
    </source>
</evidence>
<dbReference type="InterPro" id="IPR014371">
    <property type="entry name" value="Oat_ACAT_DAG_ARE"/>
</dbReference>
<keyword evidence="6 11" id="KW-0256">Endoplasmic reticulum</keyword>
<feature type="transmembrane region" description="Helical" evidence="14">
    <location>
        <begin position="352"/>
        <end position="371"/>
    </location>
</feature>
<dbReference type="InterPro" id="IPR004299">
    <property type="entry name" value="MBOAT_fam"/>
</dbReference>
<evidence type="ECO:0000256" key="1">
    <source>
        <dbReference type="ARBA" id="ARBA00004477"/>
    </source>
</evidence>
<feature type="region of interest" description="Disordered" evidence="13">
    <location>
        <begin position="1"/>
        <end position="68"/>
    </location>
</feature>
<evidence type="ECO:0000313" key="15">
    <source>
        <dbReference type="EMBL" id="PWW71857.1"/>
    </source>
</evidence>
<sequence length="516" mass="58043">MTSVSATSTSTSTSVSIALSSDPTPAPQTRHSTFPSATPSAPPLQSPHEVTPRSNGDHKNQKKPGELPECGKYKHVFAVHSIPRTSTLSHDSVDAPSFIGFRNLMVLVLIVGNLRLVIENYVKYGVLVHISGAEFRRDDLKMFCLLYCLIPAHLFVGFLIELVAAYTARGDQAKNKKSDNRNPGLRSYWRIIALAHAVNATLSLGVATWVVYYKIHHPLIGTFCEFHAVIVWLKQLSYALTNRDLRDAFLEGAPTPRIYQSCPYPRNITLRNLCYFWWAPTLVYQPVYPRSPTFRWPFFLKRVGETIALSIAIWFLSAQYAVPVLQNSVAAMGKLDVAVILERLMKLSTISLIIWLAGFFALFQSGLNALAELLQFGDREFYTDWWNSCSVGTYWKTWNKPVNHFMRRHIYAPLLGRGWSNRSASIIVFTFSAILHELLVGVPTHNIIGVAFAGMIFQIPLIAITVPLERMRGQGSIIGNAIFWISFCLVGQPFAALIYYFTWQAKFGDSSRVFKL</sequence>
<evidence type="ECO:0000256" key="3">
    <source>
        <dbReference type="ARBA" id="ARBA00009010"/>
    </source>
</evidence>
<dbReference type="OrthoDB" id="10039049at2759"/>
<evidence type="ECO:0000256" key="13">
    <source>
        <dbReference type="SAM" id="MobiDB-lite"/>
    </source>
</evidence>
<evidence type="ECO:0000256" key="5">
    <source>
        <dbReference type="ARBA" id="ARBA00022692"/>
    </source>
</evidence>
<keyword evidence="8 11" id="KW-0472">Membrane</keyword>
<keyword evidence="9 11" id="KW-0012">Acyltransferase</keyword>
<dbReference type="GO" id="GO:0005789">
    <property type="term" value="C:endoplasmic reticulum membrane"/>
    <property type="evidence" value="ECO:0007669"/>
    <property type="project" value="UniProtKB-SubCell"/>
</dbReference>
<dbReference type="GO" id="GO:0019432">
    <property type="term" value="P:triglyceride biosynthetic process"/>
    <property type="evidence" value="ECO:0007669"/>
    <property type="project" value="TreeGrafter"/>
</dbReference>
<name>A0A317SDQ8_9PEZI</name>
<feature type="transmembrane region" description="Helical" evidence="14">
    <location>
        <begin position="144"/>
        <end position="168"/>
    </location>
</feature>
<organism evidence="15 16">
    <name type="scientific">Tuber magnatum</name>
    <name type="common">white Piedmont truffle</name>
    <dbReference type="NCBI Taxonomy" id="42249"/>
    <lineage>
        <taxon>Eukaryota</taxon>
        <taxon>Fungi</taxon>
        <taxon>Dikarya</taxon>
        <taxon>Ascomycota</taxon>
        <taxon>Pezizomycotina</taxon>
        <taxon>Pezizomycetes</taxon>
        <taxon>Pezizales</taxon>
        <taxon>Tuberaceae</taxon>
        <taxon>Tuber</taxon>
    </lineage>
</organism>
<feature type="active site" evidence="12">
    <location>
        <position position="436"/>
    </location>
</feature>
<evidence type="ECO:0000256" key="4">
    <source>
        <dbReference type="ARBA" id="ARBA00022679"/>
    </source>
</evidence>
<feature type="compositionally biased region" description="Low complexity" evidence="13">
    <location>
        <begin position="1"/>
        <end position="21"/>
    </location>
</feature>
<evidence type="ECO:0000256" key="2">
    <source>
        <dbReference type="ARBA" id="ARBA00005189"/>
    </source>
</evidence>
<feature type="transmembrane region" description="Helical" evidence="14">
    <location>
        <begin position="481"/>
        <end position="501"/>
    </location>
</feature>
<proteinExistence type="inferred from homology"/>